<accession>A0A6G7XBF6</accession>
<dbReference type="KEGG" id="lvi:G7068_16145"/>
<evidence type="ECO:0000259" key="3">
    <source>
        <dbReference type="Pfam" id="PF10145"/>
    </source>
</evidence>
<keyword evidence="2" id="KW-0472">Membrane</keyword>
<feature type="coiled-coil region" evidence="1">
    <location>
        <begin position="142"/>
        <end position="169"/>
    </location>
</feature>
<name>A0A6G7XBF6_9MICO</name>
<keyword evidence="2" id="KW-0812">Transmembrane</keyword>
<protein>
    <submittedName>
        <fullName evidence="4">Phage tail tape measure protein</fullName>
    </submittedName>
</protein>
<dbReference type="InterPro" id="IPR010090">
    <property type="entry name" value="Phage_tape_meas"/>
</dbReference>
<dbReference type="Proteomes" id="UP000502677">
    <property type="component" value="Chromosome"/>
</dbReference>
<proteinExistence type="predicted"/>
<feature type="transmembrane region" description="Helical" evidence="2">
    <location>
        <begin position="702"/>
        <end position="724"/>
    </location>
</feature>
<feature type="domain" description="Phage tail tape measure protein" evidence="3">
    <location>
        <begin position="320"/>
        <end position="462"/>
    </location>
</feature>
<reference evidence="4 6" key="1">
    <citation type="submission" date="2020-03" db="EMBL/GenBank/DDBJ databases">
        <title>Leucobacter sp. nov., isolated from beetles.</title>
        <authorList>
            <person name="Hyun D.-W."/>
            <person name="Bae J.-W."/>
        </authorList>
    </citation>
    <scope>NUCLEOTIDE SEQUENCE [LARGE SCALE GENOMIC DNA]</scope>
    <source>
        <strain evidence="4 6">HDW9C</strain>
    </source>
</reference>
<gene>
    <name evidence="4" type="ORF">G7068_00155</name>
    <name evidence="5" type="ORF">G7068_16145</name>
</gene>
<organism evidence="4 6">
    <name type="scientific">Leucobacter viscericola</name>
    <dbReference type="NCBI Taxonomy" id="2714935"/>
    <lineage>
        <taxon>Bacteria</taxon>
        <taxon>Bacillati</taxon>
        <taxon>Actinomycetota</taxon>
        <taxon>Actinomycetes</taxon>
        <taxon>Micrococcales</taxon>
        <taxon>Microbacteriaceae</taxon>
        <taxon>Leucobacter</taxon>
    </lineage>
</organism>
<feature type="transmembrane region" description="Helical" evidence="2">
    <location>
        <begin position="626"/>
        <end position="653"/>
    </location>
</feature>
<evidence type="ECO:0000313" key="6">
    <source>
        <dbReference type="Proteomes" id="UP000502677"/>
    </source>
</evidence>
<keyword evidence="2" id="KW-1133">Transmembrane helix</keyword>
<dbReference type="EMBL" id="CP049863">
    <property type="protein sequence ID" value="QIK61796.1"/>
    <property type="molecule type" value="Genomic_DNA"/>
</dbReference>
<keyword evidence="1" id="KW-0175">Coiled coil</keyword>
<dbReference type="EMBL" id="CP049863">
    <property type="protein sequence ID" value="QIK64578.1"/>
    <property type="molecule type" value="Genomic_DNA"/>
</dbReference>
<evidence type="ECO:0000313" key="5">
    <source>
        <dbReference type="EMBL" id="QIK64578.1"/>
    </source>
</evidence>
<dbReference type="KEGG" id="lvi:G7068_00155"/>
<keyword evidence="6" id="KW-1185">Reference proteome</keyword>
<dbReference type="Pfam" id="PF10145">
    <property type="entry name" value="PhageMin_Tail"/>
    <property type="match status" value="1"/>
</dbReference>
<evidence type="ECO:0000256" key="1">
    <source>
        <dbReference type="SAM" id="Coils"/>
    </source>
</evidence>
<sequence>MSENFNAQGEISLSISGIDDLEALITAVGAYNRETGGTDEAIERLERNLNRQARSARETAQAMSAGASDLAKYAAGFAELVQQADLATDAIRAVAQAQTGAGGSGNASQISAQAMTLQEAQRIIQIREAEGVTAEQVARKVITAEEKKRAAALETYQTLQRENEAWAKRYQEGFTDPKSFMGQANSRDSSAGLRASESIWAVEAKEISGLNLQYDAHVKSFDRVMAEKSTASQQTALYNQYLYDQERATRQANSATNEATVALPRLRYALYDVATTAGIMNAAIGASGAAVLAASASYESSFTTVERTTGLVGDGATRMRDELLQLTREIPQTFGEISNITGRGAQLGVATSSLADFTETVAQFVATSDTVTLDQAVESLGRISNLMGDTDFNRIGSSITLVGVNAAATESQIIKTSQELAPFGTSAGFATHEVIGLAAALGSLGQPPERARSAFLSLQSVMDKAIGGINDKLPVFAQLLGLSADETARLWQQDPSQFVTSFVRALGNVDNMTVALSDLGLSEKRSSQVFQALASDSRNAGEGLSVLEQALADASQGYSEGTELGRQYGLIVDDLASKWQIFLNSIMETTAAVGDALAPAAKAALDIITPLVQQFAIFARSAGGKWAIGIAATLAGIAFGLTGIVATGALAMASVAAMGTATAELSAAGVGSIFTLRGMSSAFSSVAAAAGLSTRAVSVFKVTLASTGIGLIVLALGTLAAAFMQAGDSAEMAFDKYVGTTAGLTEALAADKEAYSQAVAEGNNAVADSFLHLQPNVDLATGSLETNNQALSDTASVLGLAAPAYGSATGAVEGFTVALGENTLAWAQNTLMASEEFQKLASSNQFAETWAAMGGNFNEVLNIAATQGQTGVRDYFIRLANQTGQSANVYAKGTEGIFQSLARVIFNAGGFISGALDSLGQLWGSKLSTLQKFLWSGMTAITGGLRGAGSLDPLKDNFRDFNGVVNGVINQVKTVGGEANRAGNGFAEGAEGVDNFTDSVDDAGGASEKAAKKIYTLANYASDLASIWGRAFEIRFSGQSTLDQVTSAWIKMKKAAEDSADAIAKYRAEMASLNADKTTLQYWLMVAENYGDSIRAAELRAKIGETDVKIAETKKKLTAEQEKNNKTLVGNSEAAVNNRKTITDLVKSYRDHIESLAASGMSSEDLKKKTDELKRKFIEQATQLGFSRTEISKYAKSFDDVKFAIDKIPRNITVTANTNPAIQAFNEFKAKADAATSSMTKLRSAASKPIPGGAFNSLSGEAASASVRTEAMIQLMSLVPRVAKAIADRDVMALAVLVPQAAHWQVRAARGWKAGGYTGDGGTGEVAGVVHGKEFVFSAPAVANLGVGNLARLHESAKSGRVGGNGNGGGLGAGPMEVELSPTDRQLLVDVRQAVGISLDGGAMQRFFGAGAVNSGRTGQG</sequence>
<evidence type="ECO:0000313" key="4">
    <source>
        <dbReference type="EMBL" id="QIK61796.1"/>
    </source>
</evidence>
<dbReference type="NCBIfam" id="TIGR01760">
    <property type="entry name" value="tape_meas_TP901"/>
    <property type="match status" value="1"/>
</dbReference>
<dbReference type="RefSeq" id="WP_166287212.1">
    <property type="nucleotide sequence ID" value="NZ_CP049863.1"/>
</dbReference>
<evidence type="ECO:0000256" key="2">
    <source>
        <dbReference type="SAM" id="Phobius"/>
    </source>
</evidence>